<gene>
    <name evidence="3" type="ORF">GMD11_05120</name>
    <name evidence="4" type="ORF">GMD18_04765</name>
</gene>
<dbReference type="PANTHER" id="PTHR46268:SF26">
    <property type="entry name" value="UNIVERSAL STRESS PROTEIN MJ0577"/>
    <property type="match status" value="1"/>
</dbReference>
<dbReference type="SUPFAM" id="SSF52402">
    <property type="entry name" value="Adenine nucleotide alpha hydrolases-like"/>
    <property type="match status" value="2"/>
</dbReference>
<dbReference type="EMBL" id="WNBM01000002">
    <property type="protein sequence ID" value="MTT75649.1"/>
    <property type="molecule type" value="Genomic_DNA"/>
</dbReference>
<dbReference type="InterPro" id="IPR006016">
    <property type="entry name" value="UspA"/>
</dbReference>
<dbReference type="Pfam" id="PF00582">
    <property type="entry name" value="Usp"/>
    <property type="match status" value="2"/>
</dbReference>
<name>A0A7X3BVD5_9FIRM</name>
<dbReference type="EMBL" id="WNBW01000002">
    <property type="protein sequence ID" value="MTU03711.1"/>
    <property type="molecule type" value="Genomic_DNA"/>
</dbReference>
<dbReference type="CDD" id="cd00293">
    <property type="entry name" value="USP-like"/>
    <property type="match status" value="2"/>
</dbReference>
<dbReference type="InterPro" id="IPR014729">
    <property type="entry name" value="Rossmann-like_a/b/a_fold"/>
</dbReference>
<sequence>MNDMFTRVLLAMDLTPKSEILLPCLYSLCPDTNTEIILAYVFDEEEDADPYSSSYKKVYSKLQGYANELMRNGYEAVSIEMPWGEVFEEITRVGDDKEVDLTLVASHGKGFFRSALLGSTTFDLARSSKRPLFVAKTDGDSDNIADDDMLRKLMIPTDFSKKSLVALNLIRSLREHVAEVVFVHVVERSRNQSDLESKLLNAESRMEELVAEMKLFGIKASYLVDKGAASKKICRWAEEENVSMIAMTKTGAGLVKGLVMGATAQNVTLNSERSLLLLPADEVSND</sequence>
<comment type="similarity">
    <text evidence="1">Belongs to the universal stress protein A family.</text>
</comment>
<accession>A0A7X3BVD5</accession>
<feature type="domain" description="UspA" evidence="2">
    <location>
        <begin position="4"/>
        <end position="136"/>
    </location>
</feature>
<proteinExistence type="inferred from homology"/>
<feature type="domain" description="UspA" evidence="2">
    <location>
        <begin position="149"/>
        <end position="278"/>
    </location>
</feature>
<evidence type="ECO:0000259" key="2">
    <source>
        <dbReference type="Pfam" id="PF00582"/>
    </source>
</evidence>
<dbReference type="PANTHER" id="PTHR46268">
    <property type="entry name" value="STRESS RESPONSE PROTEIN NHAX"/>
    <property type="match status" value="1"/>
</dbReference>
<dbReference type="Gene3D" id="3.40.50.620">
    <property type="entry name" value="HUPs"/>
    <property type="match status" value="2"/>
</dbReference>
<evidence type="ECO:0000313" key="3">
    <source>
        <dbReference type="EMBL" id="MTT75649.1"/>
    </source>
</evidence>
<dbReference type="Proteomes" id="UP000484547">
    <property type="component" value="Unassembled WGS sequence"/>
</dbReference>
<reference evidence="5 6" key="1">
    <citation type="journal article" date="2019" name="Nat. Med.">
        <title>A library of human gut bacterial isolates paired with longitudinal multiomics data enables mechanistic microbiome research.</title>
        <authorList>
            <person name="Poyet M."/>
            <person name="Groussin M."/>
            <person name="Gibbons S.M."/>
            <person name="Avila-Pacheco J."/>
            <person name="Jiang X."/>
            <person name="Kearney S.M."/>
            <person name="Perrotta A.R."/>
            <person name="Berdy B."/>
            <person name="Zhao S."/>
            <person name="Lieberman T.D."/>
            <person name="Swanson P.K."/>
            <person name="Smith M."/>
            <person name="Roesemann S."/>
            <person name="Alexander J.E."/>
            <person name="Rich S.A."/>
            <person name="Livny J."/>
            <person name="Vlamakis H."/>
            <person name="Clish C."/>
            <person name="Bullock K."/>
            <person name="Deik A."/>
            <person name="Scott J."/>
            <person name="Pierce K.A."/>
            <person name="Xavier R.J."/>
            <person name="Alm E.J."/>
        </authorList>
    </citation>
    <scope>NUCLEOTIDE SEQUENCE [LARGE SCALE GENOMIC DNA]</scope>
    <source>
        <strain evidence="3 6">BIOML-A13</strain>
        <strain evidence="4 5">BIOML-A3</strain>
    </source>
</reference>
<organism evidence="3 6">
    <name type="scientific">Phascolarctobacterium faecium</name>
    <dbReference type="NCBI Taxonomy" id="33025"/>
    <lineage>
        <taxon>Bacteria</taxon>
        <taxon>Bacillati</taxon>
        <taxon>Bacillota</taxon>
        <taxon>Negativicutes</taxon>
        <taxon>Acidaminococcales</taxon>
        <taxon>Acidaminococcaceae</taxon>
        <taxon>Phascolarctobacterium</taxon>
    </lineage>
</organism>
<evidence type="ECO:0000313" key="5">
    <source>
        <dbReference type="Proteomes" id="UP000443070"/>
    </source>
</evidence>
<evidence type="ECO:0000256" key="1">
    <source>
        <dbReference type="ARBA" id="ARBA00008791"/>
    </source>
</evidence>
<evidence type="ECO:0000313" key="6">
    <source>
        <dbReference type="Proteomes" id="UP000484547"/>
    </source>
</evidence>
<comment type="caution">
    <text evidence="3">The sequence shown here is derived from an EMBL/GenBank/DDBJ whole genome shotgun (WGS) entry which is preliminary data.</text>
</comment>
<dbReference type="GeneID" id="49405869"/>
<evidence type="ECO:0000313" key="4">
    <source>
        <dbReference type="EMBL" id="MTU03711.1"/>
    </source>
</evidence>
<dbReference type="PRINTS" id="PR01438">
    <property type="entry name" value="UNVRSLSTRESS"/>
</dbReference>
<dbReference type="OrthoDB" id="9794782at2"/>
<dbReference type="RefSeq" id="WP_125668791.1">
    <property type="nucleotide sequence ID" value="NZ_AP019004.1"/>
</dbReference>
<dbReference type="AlphaFoldDB" id="A0A7X3BVD5"/>
<keyword evidence="5" id="KW-1185">Reference proteome</keyword>
<dbReference type="InterPro" id="IPR006015">
    <property type="entry name" value="Universal_stress_UspA"/>
</dbReference>
<dbReference type="Proteomes" id="UP000443070">
    <property type="component" value="Unassembled WGS sequence"/>
</dbReference>
<protein>
    <recommendedName>
        <fullName evidence="2">UspA domain-containing protein</fullName>
    </recommendedName>
</protein>